<proteinExistence type="inferred from homology"/>
<dbReference type="SUPFAM" id="SSF57829">
    <property type="entry name" value="Zn-binding ribosomal proteins"/>
    <property type="match status" value="1"/>
</dbReference>
<organism evidence="5 6">
    <name type="scientific">Anabarilius grahami</name>
    <name type="common">Kanglang fish</name>
    <name type="synonym">Barilius grahami</name>
    <dbReference type="NCBI Taxonomy" id="495550"/>
    <lineage>
        <taxon>Eukaryota</taxon>
        <taxon>Metazoa</taxon>
        <taxon>Chordata</taxon>
        <taxon>Craniata</taxon>
        <taxon>Vertebrata</taxon>
        <taxon>Euteleostomi</taxon>
        <taxon>Actinopterygii</taxon>
        <taxon>Neopterygii</taxon>
        <taxon>Teleostei</taxon>
        <taxon>Ostariophysi</taxon>
        <taxon>Cypriniformes</taxon>
        <taxon>Xenocyprididae</taxon>
        <taxon>Xenocypridinae</taxon>
        <taxon>Xenocypridinae incertae sedis</taxon>
        <taxon>Anabarilius</taxon>
    </lineage>
</organism>
<dbReference type="InterPro" id="IPR011332">
    <property type="entry name" value="Ribosomal_zn-bd"/>
</dbReference>
<dbReference type="AlphaFoldDB" id="A0A3N0Y5N1"/>
<evidence type="ECO:0000256" key="2">
    <source>
        <dbReference type="ARBA" id="ARBA00022980"/>
    </source>
</evidence>
<dbReference type="EMBL" id="RJVU01051648">
    <property type="protein sequence ID" value="ROL41391.1"/>
    <property type="molecule type" value="Genomic_DNA"/>
</dbReference>
<accession>A0A3N0Y5N1</accession>
<comment type="similarity">
    <text evidence="1">Belongs to the bacterial ribosomal protein bL32 family.</text>
</comment>
<name>A0A3N0Y5N1_ANAGA</name>
<dbReference type="InterPro" id="IPR002677">
    <property type="entry name" value="Ribosomal_bL32"/>
</dbReference>
<dbReference type="GO" id="GO:0003735">
    <property type="term" value="F:structural constituent of ribosome"/>
    <property type="evidence" value="ECO:0007669"/>
    <property type="project" value="InterPro"/>
</dbReference>
<protein>
    <submittedName>
        <fullName evidence="5">Coiled-coil domain-containing protein 127</fullName>
    </submittedName>
</protein>
<evidence type="ECO:0000313" key="5">
    <source>
        <dbReference type="EMBL" id="ROL41391.1"/>
    </source>
</evidence>
<dbReference type="GO" id="GO:0006412">
    <property type="term" value="P:translation"/>
    <property type="evidence" value="ECO:0007669"/>
    <property type="project" value="InterPro"/>
</dbReference>
<keyword evidence="4" id="KW-0175">Coiled coil</keyword>
<dbReference type="PANTHER" id="PTHR31958:SF2">
    <property type="entry name" value="COILED-COIL DOMAIN-CONTAINING PROTEIN 127"/>
    <property type="match status" value="1"/>
</dbReference>
<keyword evidence="2" id="KW-0689">Ribosomal protein</keyword>
<keyword evidence="3" id="KW-0687">Ribonucleoprotein</keyword>
<evidence type="ECO:0000256" key="3">
    <source>
        <dbReference type="ARBA" id="ARBA00023274"/>
    </source>
</evidence>
<dbReference type="InterPro" id="IPR034607">
    <property type="entry name" value="CCDC127"/>
</dbReference>
<gene>
    <name evidence="5" type="ORF">DPX16_6789</name>
</gene>
<dbReference type="Proteomes" id="UP000281406">
    <property type="component" value="Unassembled WGS sequence"/>
</dbReference>
<dbReference type="NCBIfam" id="TIGR01031">
    <property type="entry name" value="rpmF_bact"/>
    <property type="match status" value="1"/>
</dbReference>
<dbReference type="GO" id="GO:0015934">
    <property type="term" value="C:large ribosomal subunit"/>
    <property type="evidence" value="ECO:0007669"/>
    <property type="project" value="InterPro"/>
</dbReference>
<keyword evidence="6" id="KW-1185">Reference proteome</keyword>
<sequence>MSLSGLLQFVGRSLQRLELSLWQAAGFDRFGPALAVNGPGILPQSHHSSDDENAQPSFLDSIFWMAAPKKRRTIEVNRCRRRNPNKLIEVKYNIEPCPECGNMKLKHTLCGFCYEKVRKETAMVRKQISIMEGGPLNTPAVESVVLYENETPSDADKDKRIVERNRKRPYWFNIYTKHTVTKQHLTSLSGQSFSMNDLNDPPRWNIRPEPAGDDGSRWNYALLVPMIGLAAFRWIWTRESQSQIQDMKNKYDSNMAVITRDLELKYRETLTENRRTAAHLEIELEKERQRVQGYRKALISQSQQLMEERKQLQQERRDLEEEKNHLLQSGVAGVALRKALQQEGEWQRRAQALLQELEVQLVERQEAFCSILLPREHRLEMEKNLLLKVAKNPVGAELNLEDDLRDIFKNDRHCADLLNMDKRKNGNLMWLYLRYWQLQVTLQKHKRAEETLKGASPYSSRP</sequence>
<evidence type="ECO:0000256" key="1">
    <source>
        <dbReference type="ARBA" id="ARBA00008560"/>
    </source>
</evidence>
<comment type="caution">
    <text evidence="5">The sequence shown here is derived from an EMBL/GenBank/DDBJ whole genome shotgun (WGS) entry which is preliminary data.</text>
</comment>
<reference evidence="5 6" key="1">
    <citation type="submission" date="2018-10" db="EMBL/GenBank/DDBJ databases">
        <title>Genome assembly for a Yunnan-Guizhou Plateau 3E fish, Anabarilius grahami (Regan), and its evolutionary and genetic applications.</title>
        <authorList>
            <person name="Jiang W."/>
        </authorList>
    </citation>
    <scope>NUCLEOTIDE SEQUENCE [LARGE SCALE GENOMIC DNA]</scope>
    <source>
        <strain evidence="5">AG-KIZ</strain>
        <tissue evidence="5">Muscle</tissue>
    </source>
</reference>
<dbReference type="Pfam" id="PF01783">
    <property type="entry name" value="Ribosomal_L32p"/>
    <property type="match status" value="1"/>
</dbReference>
<dbReference type="OrthoDB" id="2014905at2759"/>
<feature type="coiled-coil region" evidence="4">
    <location>
        <begin position="270"/>
        <end position="367"/>
    </location>
</feature>
<evidence type="ECO:0000256" key="4">
    <source>
        <dbReference type="SAM" id="Coils"/>
    </source>
</evidence>
<evidence type="ECO:0000313" key="6">
    <source>
        <dbReference type="Proteomes" id="UP000281406"/>
    </source>
</evidence>
<dbReference type="PANTHER" id="PTHR31958">
    <property type="entry name" value="COILED-COIL DOMAIN-CONTAINING PROTEIN 127"/>
    <property type="match status" value="1"/>
</dbReference>